<dbReference type="AlphaFoldDB" id="A0A832I4F7"/>
<accession>A0A832I4F7</accession>
<reference evidence="1" key="1">
    <citation type="journal article" date="2020" name="mSystems">
        <title>Genome- and Community-Level Interaction Insights into Carbon Utilization and Element Cycling Functions of Hydrothermarchaeota in Hydrothermal Sediment.</title>
        <authorList>
            <person name="Zhou Z."/>
            <person name="Liu Y."/>
            <person name="Xu W."/>
            <person name="Pan J."/>
            <person name="Luo Z.H."/>
            <person name="Li M."/>
        </authorList>
    </citation>
    <scope>NUCLEOTIDE SEQUENCE [LARGE SCALE GENOMIC DNA]</scope>
    <source>
        <strain evidence="1">SpSt-381</strain>
    </source>
</reference>
<comment type="caution">
    <text evidence="1">The sequence shown here is derived from an EMBL/GenBank/DDBJ whole genome shotgun (WGS) entry which is preliminary data.</text>
</comment>
<protein>
    <submittedName>
        <fullName evidence="1">Uncharacterized protein</fullName>
    </submittedName>
</protein>
<evidence type="ECO:0000313" key="1">
    <source>
        <dbReference type="EMBL" id="HGZ44551.1"/>
    </source>
</evidence>
<proteinExistence type="predicted"/>
<dbReference type="EMBL" id="DSQF01000030">
    <property type="protein sequence ID" value="HGZ44551.1"/>
    <property type="molecule type" value="Genomic_DNA"/>
</dbReference>
<organism evidence="1">
    <name type="scientific">Eiseniibacteriota bacterium</name>
    <dbReference type="NCBI Taxonomy" id="2212470"/>
    <lineage>
        <taxon>Bacteria</taxon>
        <taxon>Candidatus Eiseniibacteriota</taxon>
    </lineage>
</organism>
<name>A0A832I4F7_UNCEI</name>
<gene>
    <name evidence="1" type="ORF">ENR23_14305</name>
</gene>
<sequence>MKRILFFVLVAFAAWYAWKNWPTLLQRMPGHEAVVINQTGRTMTRVRVTVAGQTFVREELPDGQTASWPFRVDQDASFALTWEWREAMGERNWSGGMVPKGPMVQRHVFLVYGDGEVNYRAEPK</sequence>